<sequence>MFLSRRPRRLLNVDIRYLPLLVSLPLSPKSELKAGGGRDFALKSGRTMKVLDLDEFLDRDNHITKLINKEHSFGAVFADSEHKFSALSKMRAQQNRKAKYANSTQPC</sequence>
<dbReference type="Proteomes" id="UP000001805">
    <property type="component" value="Chromosome 5, Linkage Group VI"/>
</dbReference>
<protein>
    <submittedName>
        <fullName evidence="1">Uncharacterized protein</fullName>
    </submittedName>
</protein>
<dbReference type="RefSeq" id="XP_960381.1">
    <property type="nucleotide sequence ID" value="XM_955288.1"/>
</dbReference>
<organism evidence="1 2">
    <name type="scientific">Neurospora crassa (strain ATCC 24698 / 74-OR23-1A / CBS 708.71 / DSM 1257 / FGSC 987)</name>
    <dbReference type="NCBI Taxonomy" id="367110"/>
    <lineage>
        <taxon>Eukaryota</taxon>
        <taxon>Fungi</taxon>
        <taxon>Dikarya</taxon>
        <taxon>Ascomycota</taxon>
        <taxon>Pezizomycotina</taxon>
        <taxon>Sordariomycetes</taxon>
        <taxon>Sordariomycetidae</taxon>
        <taxon>Sordariales</taxon>
        <taxon>Sordariaceae</taxon>
        <taxon>Neurospora</taxon>
    </lineage>
</organism>
<dbReference type="InParanoid" id="Q7S6L3"/>
<dbReference type="KEGG" id="ncr:NCU04822"/>
<gene>
    <name evidence="1" type="ORF">NCU04822</name>
</gene>
<dbReference type="PaxDb" id="5141-EFNCRP00000004595"/>
<dbReference type="AlphaFoldDB" id="Q7S6L3"/>
<accession>Q7S6L3</accession>
<evidence type="ECO:0000313" key="2">
    <source>
        <dbReference type="Proteomes" id="UP000001805"/>
    </source>
</evidence>
<name>Q7S6L3_NEUCR</name>
<reference evidence="1 2" key="1">
    <citation type="journal article" date="2003" name="Nature">
        <title>The genome sequence of the filamentous fungus Neurospora crassa.</title>
        <authorList>
            <person name="Galagan J.E."/>
            <person name="Calvo S.E."/>
            <person name="Borkovich K.A."/>
            <person name="Selker E.U."/>
            <person name="Read N.D."/>
            <person name="Jaffe D."/>
            <person name="FitzHugh W."/>
            <person name="Ma L.J."/>
            <person name="Smirnov S."/>
            <person name="Purcell S."/>
            <person name="Rehman B."/>
            <person name="Elkins T."/>
            <person name="Engels R."/>
            <person name="Wang S."/>
            <person name="Nielsen C.B."/>
            <person name="Butler J."/>
            <person name="Endrizzi M."/>
            <person name="Qui D."/>
            <person name="Ianakiev P."/>
            <person name="Bell-Pedersen D."/>
            <person name="Nelson M.A."/>
            <person name="Werner-Washburne M."/>
            <person name="Selitrennikoff C.P."/>
            <person name="Kinsey J.A."/>
            <person name="Braun E.L."/>
            <person name="Zelter A."/>
            <person name="Schulte U."/>
            <person name="Kothe G.O."/>
            <person name="Jedd G."/>
            <person name="Mewes W."/>
            <person name="Staben C."/>
            <person name="Marcotte E."/>
            <person name="Greenberg D."/>
            <person name="Roy A."/>
            <person name="Foley K."/>
            <person name="Naylor J."/>
            <person name="Stange-Thomann N."/>
            <person name="Barrett R."/>
            <person name="Gnerre S."/>
            <person name="Kamal M."/>
            <person name="Kamvysselis M."/>
            <person name="Mauceli E."/>
            <person name="Bielke C."/>
            <person name="Rudd S."/>
            <person name="Frishman D."/>
            <person name="Krystofova S."/>
            <person name="Rasmussen C."/>
            <person name="Metzenberg R.L."/>
            <person name="Perkins D.D."/>
            <person name="Kroken S."/>
            <person name="Cogoni C."/>
            <person name="Macino G."/>
            <person name="Catcheside D."/>
            <person name="Li W."/>
            <person name="Pratt R.J."/>
            <person name="Osmani S.A."/>
            <person name="DeSouza C.P."/>
            <person name="Glass L."/>
            <person name="Orbach M.J."/>
            <person name="Berglund J.A."/>
            <person name="Voelker R."/>
            <person name="Yarden O."/>
            <person name="Plamann M."/>
            <person name="Seiler S."/>
            <person name="Dunlap J."/>
            <person name="Radford A."/>
            <person name="Aramayo R."/>
            <person name="Natvig D.O."/>
            <person name="Alex L.A."/>
            <person name="Mannhaupt G."/>
            <person name="Ebbole D.J."/>
            <person name="Freitag M."/>
            <person name="Paulsen I."/>
            <person name="Sachs M.S."/>
            <person name="Lander E.S."/>
            <person name="Nusbaum C."/>
            <person name="Birren B."/>
        </authorList>
    </citation>
    <scope>NUCLEOTIDE SEQUENCE [LARGE SCALE GENOMIC DNA]</scope>
    <source>
        <strain evidence="2">ATCC 24698 / 74-OR23-1A / CBS 708.71 / DSM 1257 / FGSC 987</strain>
    </source>
</reference>
<dbReference type="GeneID" id="3876549"/>
<proteinExistence type="predicted"/>
<dbReference type="HOGENOM" id="CLU_2210695_0_0_1"/>
<dbReference type="EMBL" id="CM002241">
    <property type="protein sequence ID" value="EAA31145.1"/>
    <property type="molecule type" value="Genomic_DNA"/>
</dbReference>
<dbReference type="VEuPathDB" id="FungiDB:NCU04822"/>
<evidence type="ECO:0000313" key="1">
    <source>
        <dbReference type="EMBL" id="EAA31145.1"/>
    </source>
</evidence>
<keyword evidence="2" id="KW-1185">Reference proteome</keyword>